<dbReference type="AlphaFoldDB" id="A0A1A9VPF1"/>
<protein>
    <submittedName>
        <fullName evidence="1">Uncharacterized protein</fullName>
    </submittedName>
</protein>
<accession>A0A1A9VPF1</accession>
<organism evidence="1 2">
    <name type="scientific">Glossina austeni</name>
    <name type="common">Savannah tsetse fly</name>
    <dbReference type="NCBI Taxonomy" id="7395"/>
    <lineage>
        <taxon>Eukaryota</taxon>
        <taxon>Metazoa</taxon>
        <taxon>Ecdysozoa</taxon>
        <taxon>Arthropoda</taxon>
        <taxon>Hexapoda</taxon>
        <taxon>Insecta</taxon>
        <taxon>Pterygota</taxon>
        <taxon>Neoptera</taxon>
        <taxon>Endopterygota</taxon>
        <taxon>Diptera</taxon>
        <taxon>Brachycera</taxon>
        <taxon>Muscomorpha</taxon>
        <taxon>Hippoboscoidea</taxon>
        <taxon>Glossinidae</taxon>
        <taxon>Glossina</taxon>
    </lineage>
</organism>
<dbReference type="VEuPathDB" id="VectorBase:GAUT043379"/>
<evidence type="ECO:0000313" key="2">
    <source>
        <dbReference type="Proteomes" id="UP000078200"/>
    </source>
</evidence>
<reference evidence="1" key="1">
    <citation type="submission" date="2020-05" db="UniProtKB">
        <authorList>
            <consortium name="EnsemblMetazoa"/>
        </authorList>
    </citation>
    <scope>IDENTIFICATION</scope>
    <source>
        <strain evidence="1">TTRI</strain>
    </source>
</reference>
<dbReference type="Proteomes" id="UP000078200">
    <property type="component" value="Unassembled WGS sequence"/>
</dbReference>
<keyword evidence="2" id="KW-1185">Reference proteome</keyword>
<dbReference type="EnsemblMetazoa" id="GAUT043379-RA">
    <property type="protein sequence ID" value="GAUT043379-PA"/>
    <property type="gene ID" value="GAUT043379"/>
</dbReference>
<evidence type="ECO:0000313" key="1">
    <source>
        <dbReference type="EnsemblMetazoa" id="GAUT043379-PA"/>
    </source>
</evidence>
<proteinExistence type="predicted"/>
<sequence>MQKFKQILHVPISRLKTCVVFSMFDIQAFKSFRCLQKLKKKCCISLLSFRGVLEVVAAKIRNPTINFS</sequence>
<name>A0A1A9VPF1_GLOAU</name>